<accession>A0A0M4D985</accession>
<reference evidence="1 2" key="1">
    <citation type="submission" date="2015-07" db="EMBL/GenBank/DDBJ databases">
        <title>Isolation and Genomic Characterization of a Novel Halophilic Metal-Reducing Deltaproteobacterium from the Deep Subsurface.</title>
        <authorList>
            <person name="Badalamenti J.P."/>
            <person name="Summers Z.M."/>
            <person name="Gralnick J.A."/>
            <person name="Bond D.R."/>
        </authorList>
    </citation>
    <scope>NUCLEOTIDE SEQUENCE [LARGE SCALE GENOMIC DNA]</scope>
    <source>
        <strain evidence="1 2">WTL</strain>
    </source>
</reference>
<dbReference type="RefSeq" id="WP_157671805.1">
    <property type="nucleotide sequence ID" value="NZ_CP010802.1"/>
</dbReference>
<evidence type="ECO:0000313" key="1">
    <source>
        <dbReference type="EMBL" id="ALC16455.1"/>
    </source>
</evidence>
<proteinExistence type="predicted"/>
<dbReference type="Proteomes" id="UP000057158">
    <property type="component" value="Chromosome"/>
</dbReference>
<name>A0A0M4D985_9BACT</name>
<dbReference type="InterPro" id="IPR009367">
    <property type="entry name" value="Elm1-like"/>
</dbReference>
<organism evidence="1 2">
    <name type="scientific">Desulfuromonas soudanensis</name>
    <dbReference type="NCBI Taxonomy" id="1603606"/>
    <lineage>
        <taxon>Bacteria</taxon>
        <taxon>Pseudomonadati</taxon>
        <taxon>Thermodesulfobacteriota</taxon>
        <taxon>Desulfuromonadia</taxon>
        <taxon>Desulfuromonadales</taxon>
        <taxon>Desulfuromonadaceae</taxon>
        <taxon>Desulfuromonas</taxon>
    </lineage>
</organism>
<dbReference type="KEGG" id="des:DSOUD_1677"/>
<dbReference type="Pfam" id="PF06258">
    <property type="entry name" value="Mito_fiss_Elm1"/>
    <property type="match status" value="1"/>
</dbReference>
<sequence length="341" mass="37509">MAGINRIRTLWLLSDGASGHLSQSRGIAEAIGRFCPVRTFEITLEVRRRFLKSLLRFLLPISANLARRLLKVVYRIELPVGRPDLIVSSGGNTLLANALLGEIFAVPNLYSGTLKKYPARCYSRIFSVTPQGSDNNVVLPLPPVPLQLTEKMPLAGPEAPWLVLIGGDGAGYHFTTADWELLADGMNRIARDLGVRWLLTTSRRTGGEVEKVLQTRISPDSLEEAVYFGQTPRPVVREFLGRCRGVLVTEDSLTMVAEAIYSGRPVVTLRPRQSQPEGNDALALDGYAGSNLITRHEISDLGELKQLPAAVFRQHPDVPELIWQSVRGLLGEGKDVSDVRA</sequence>
<dbReference type="PATRIC" id="fig|1603606.3.peg.1825"/>
<dbReference type="EMBL" id="CP010802">
    <property type="protein sequence ID" value="ALC16455.1"/>
    <property type="molecule type" value="Genomic_DNA"/>
</dbReference>
<dbReference type="OrthoDB" id="1865at2"/>
<dbReference type="SUPFAM" id="SSF53756">
    <property type="entry name" value="UDP-Glycosyltransferase/glycogen phosphorylase"/>
    <property type="match status" value="1"/>
</dbReference>
<evidence type="ECO:0000313" key="2">
    <source>
        <dbReference type="Proteomes" id="UP000057158"/>
    </source>
</evidence>
<protein>
    <recommendedName>
        <fullName evidence="3">UDP-N-acetylglucosamine:LPS N-acetylglucosamine transferase</fullName>
    </recommendedName>
</protein>
<keyword evidence="2" id="KW-1185">Reference proteome</keyword>
<dbReference type="STRING" id="1603606.DSOUD_1677"/>
<dbReference type="AlphaFoldDB" id="A0A0M4D985"/>
<gene>
    <name evidence="1" type="ORF">DSOUD_1677</name>
</gene>
<evidence type="ECO:0008006" key="3">
    <source>
        <dbReference type="Google" id="ProtNLM"/>
    </source>
</evidence>